<evidence type="ECO:0000313" key="6">
    <source>
        <dbReference type="EMBL" id="CAK9099971.1"/>
    </source>
</evidence>
<feature type="domain" description="Spondin-like TSP1" evidence="4">
    <location>
        <begin position="163"/>
        <end position="215"/>
    </location>
</feature>
<dbReference type="InterPro" id="IPR044004">
    <property type="entry name" value="TSP1_spondin_dom"/>
</dbReference>
<proteinExistence type="predicted"/>
<dbReference type="Pfam" id="PF00090">
    <property type="entry name" value="TSP_1"/>
    <property type="match status" value="1"/>
</dbReference>
<evidence type="ECO:0000256" key="1">
    <source>
        <dbReference type="ARBA" id="ARBA00022729"/>
    </source>
</evidence>
<keyword evidence="3" id="KW-0325">Glycoprotein</keyword>
<evidence type="ECO:0000256" key="3">
    <source>
        <dbReference type="ARBA" id="ARBA00023180"/>
    </source>
</evidence>
<keyword evidence="1" id="KW-0732">Signal</keyword>
<comment type="caution">
    <text evidence="5">The sequence shown here is derived from an EMBL/GenBank/DDBJ whole genome shotgun (WGS) entry which is preliminary data.</text>
</comment>
<dbReference type="SMART" id="SM00209">
    <property type="entry name" value="TSP1"/>
    <property type="match status" value="3"/>
</dbReference>
<protein>
    <recommendedName>
        <fullName evidence="4">Spondin-like TSP1 domain-containing protein</fullName>
    </recommendedName>
</protein>
<gene>
    <name evidence="5" type="ORF">CCMP2556_LOCUS44215</name>
    <name evidence="6" type="ORF">CCMP2556_LOCUS47283</name>
</gene>
<dbReference type="Proteomes" id="UP001642484">
    <property type="component" value="Unassembled WGS sequence"/>
</dbReference>
<evidence type="ECO:0000259" key="4">
    <source>
        <dbReference type="Pfam" id="PF19028"/>
    </source>
</evidence>
<organism evidence="5 7">
    <name type="scientific">Durusdinium trenchii</name>
    <dbReference type="NCBI Taxonomy" id="1381693"/>
    <lineage>
        <taxon>Eukaryota</taxon>
        <taxon>Sar</taxon>
        <taxon>Alveolata</taxon>
        <taxon>Dinophyceae</taxon>
        <taxon>Suessiales</taxon>
        <taxon>Symbiodiniaceae</taxon>
        <taxon>Durusdinium</taxon>
    </lineage>
</organism>
<keyword evidence="2" id="KW-1015">Disulfide bond</keyword>
<dbReference type="SUPFAM" id="SSF82895">
    <property type="entry name" value="TSP-1 type 1 repeat"/>
    <property type="match status" value="2"/>
</dbReference>
<dbReference type="PROSITE" id="PS50092">
    <property type="entry name" value="TSP1"/>
    <property type="match status" value="3"/>
</dbReference>
<dbReference type="EMBL" id="CAXAMN010025062">
    <property type="protein sequence ID" value="CAK9092354.1"/>
    <property type="molecule type" value="Genomic_DNA"/>
</dbReference>
<dbReference type="EMBL" id="CAXAMN010026017">
    <property type="protein sequence ID" value="CAK9099971.1"/>
    <property type="molecule type" value="Genomic_DNA"/>
</dbReference>
<accession>A0ABP0QVN9</accession>
<dbReference type="Gene3D" id="2.20.100.10">
    <property type="entry name" value="Thrombospondin type-1 (TSP1) repeat"/>
    <property type="match status" value="3"/>
</dbReference>
<name>A0ABP0QVN9_9DINO</name>
<dbReference type="InterPro" id="IPR000884">
    <property type="entry name" value="TSP1_rpt"/>
</dbReference>
<dbReference type="Pfam" id="PF19028">
    <property type="entry name" value="TSP1_spondin"/>
    <property type="match status" value="1"/>
</dbReference>
<keyword evidence="7" id="KW-1185">Reference proteome</keyword>
<dbReference type="PANTHER" id="PTHR11311">
    <property type="entry name" value="SPONDIN"/>
    <property type="match status" value="1"/>
</dbReference>
<dbReference type="InterPro" id="IPR051418">
    <property type="entry name" value="Spondin/Thrombospondin_T1"/>
</dbReference>
<dbReference type="PANTHER" id="PTHR11311:SF30">
    <property type="entry name" value="SPONDIN-LIKE TSP1 DOMAIN-CONTAINING PROTEIN"/>
    <property type="match status" value="1"/>
</dbReference>
<reference evidence="5 7" key="1">
    <citation type="submission" date="2024-02" db="EMBL/GenBank/DDBJ databases">
        <authorList>
            <person name="Chen Y."/>
            <person name="Shah S."/>
            <person name="Dougan E. K."/>
            <person name="Thang M."/>
            <person name="Chan C."/>
        </authorList>
    </citation>
    <scope>NUCLEOTIDE SEQUENCE [LARGE SCALE GENOMIC DNA]</scope>
</reference>
<evidence type="ECO:0000313" key="7">
    <source>
        <dbReference type="Proteomes" id="UP001642484"/>
    </source>
</evidence>
<evidence type="ECO:0000313" key="5">
    <source>
        <dbReference type="EMBL" id="CAK9092354.1"/>
    </source>
</evidence>
<sequence length="318" mass="34868">MPTPGGKPCEPLHKEEIVPCNTESCSRGACIDAVWKDWSSWEACSKTCDGGITWRHRTLRQKANECGRPATGALAPKVTLGPGTRRLDARSLNRKLVRRADLTFSKKAVLGAGMAMEHAACNRGIPCEKDVDCENGKWCVGPLKQTAPCPSGPDCFGGPPVDCEVSNWDEWDVCSTTCGPGQKIRSRRILQRPENGGKFCDGELTVTESCNNAPCHTCTPTDCMWGQWEMWGACDKCGGQRKRFRRVTVQADCGGRICERDFAEEMGNCTRICHTPTYCTSDCTEDGAQSFWQGSGQAKIVVLWRLQATIGTPRGRLP</sequence>
<evidence type="ECO:0000256" key="2">
    <source>
        <dbReference type="ARBA" id="ARBA00023157"/>
    </source>
</evidence>
<dbReference type="InterPro" id="IPR036383">
    <property type="entry name" value="TSP1_rpt_sf"/>
</dbReference>